<feature type="region of interest" description="Disordered" evidence="1">
    <location>
        <begin position="1"/>
        <end position="41"/>
    </location>
</feature>
<name>A0A2T0LPR0_9ACTN</name>
<keyword evidence="3" id="KW-1185">Reference proteome</keyword>
<evidence type="ECO:0000313" key="2">
    <source>
        <dbReference type="EMBL" id="PRX45338.1"/>
    </source>
</evidence>
<evidence type="ECO:0000313" key="3">
    <source>
        <dbReference type="Proteomes" id="UP000238312"/>
    </source>
</evidence>
<accession>A0A2T0LPR0</accession>
<evidence type="ECO:0000256" key="1">
    <source>
        <dbReference type="SAM" id="MobiDB-lite"/>
    </source>
</evidence>
<proteinExistence type="predicted"/>
<dbReference type="Proteomes" id="UP000238312">
    <property type="component" value="Unassembled WGS sequence"/>
</dbReference>
<dbReference type="AlphaFoldDB" id="A0A2T0LPR0"/>
<gene>
    <name evidence="2" type="ORF">B0I32_14824</name>
</gene>
<reference evidence="2 3" key="1">
    <citation type="submission" date="2018-03" db="EMBL/GenBank/DDBJ databases">
        <title>Genomic Encyclopedia of Type Strains, Phase III (KMG-III): the genomes of soil and plant-associated and newly described type strains.</title>
        <authorList>
            <person name="Whitman W."/>
        </authorList>
    </citation>
    <scope>NUCLEOTIDE SEQUENCE [LARGE SCALE GENOMIC DNA]</scope>
    <source>
        <strain evidence="2 3">CGMCC 4.7104</strain>
    </source>
</reference>
<protein>
    <submittedName>
        <fullName evidence="2">Uncharacterized protein</fullName>
    </submittedName>
</protein>
<dbReference type="EMBL" id="PVNG01000048">
    <property type="protein sequence ID" value="PRX45338.1"/>
    <property type="molecule type" value="Genomic_DNA"/>
</dbReference>
<sequence length="41" mass="4638">MASIDKTAYPRFKRTISERELREAYSPTLGDGLGAGDDRHR</sequence>
<comment type="caution">
    <text evidence="2">The sequence shown here is derived from an EMBL/GenBank/DDBJ whole genome shotgun (WGS) entry which is preliminary data.</text>
</comment>
<organism evidence="2 3">
    <name type="scientific">Nonomuraea fuscirosea</name>
    <dbReference type="NCBI Taxonomy" id="1291556"/>
    <lineage>
        <taxon>Bacteria</taxon>
        <taxon>Bacillati</taxon>
        <taxon>Actinomycetota</taxon>
        <taxon>Actinomycetes</taxon>
        <taxon>Streptosporangiales</taxon>
        <taxon>Streptosporangiaceae</taxon>
        <taxon>Nonomuraea</taxon>
    </lineage>
</organism>